<evidence type="ECO:0008006" key="4">
    <source>
        <dbReference type="Google" id="ProtNLM"/>
    </source>
</evidence>
<geneLocation type="plasmid" evidence="2 3">
    <name>pKB290-4</name>
</geneLocation>
<organism evidence="2 3">
    <name type="scientific">Levilactobacillus brevis KB290</name>
    <dbReference type="NCBI Taxonomy" id="1001583"/>
    <lineage>
        <taxon>Bacteria</taxon>
        <taxon>Bacillati</taxon>
        <taxon>Bacillota</taxon>
        <taxon>Bacilli</taxon>
        <taxon>Lactobacillales</taxon>
        <taxon>Lactobacillaceae</taxon>
        <taxon>Levilactobacillus</taxon>
    </lineage>
</organism>
<dbReference type="AlphaFoldDB" id="M5AH22"/>
<sequence>MKGRTSMVELLHNPNSNKSKIIPRKSAPQPQKEISISSLNESNKTKSKQIDGVTFDTTLRIDNHLKNFMKAMVILGYSSTQQNGLAQLQKTFFESLTESEQNTLTTQIQTLETGDANKVKSK</sequence>
<dbReference type="EMBL" id="AP012171">
    <property type="protein sequence ID" value="BAN08139.1"/>
    <property type="molecule type" value="Genomic_DNA"/>
</dbReference>
<feature type="region of interest" description="Disordered" evidence="1">
    <location>
        <begin position="1"/>
        <end position="48"/>
    </location>
</feature>
<dbReference type="HOGENOM" id="CLU_157894_0_0_9"/>
<accession>M5AH22</accession>
<feature type="compositionally biased region" description="Polar residues" evidence="1">
    <location>
        <begin position="28"/>
        <end position="42"/>
    </location>
</feature>
<proteinExistence type="predicted"/>
<dbReference type="Pfam" id="PF17363">
    <property type="entry name" value="DUF5388"/>
    <property type="match status" value="1"/>
</dbReference>
<keyword evidence="2" id="KW-0614">Plasmid</keyword>
<evidence type="ECO:0000313" key="3">
    <source>
        <dbReference type="Proteomes" id="UP000012042"/>
    </source>
</evidence>
<name>M5AH22_LEVBR</name>
<dbReference type="InterPro" id="IPR035528">
    <property type="entry name" value="DUF5388"/>
</dbReference>
<dbReference type="KEGG" id="lbk:LVISKB_P4-0008"/>
<protein>
    <recommendedName>
        <fullName evidence="4">DUF5388 domain-containing protein</fullName>
    </recommendedName>
</protein>
<evidence type="ECO:0000313" key="2">
    <source>
        <dbReference type="EMBL" id="BAN08139.1"/>
    </source>
</evidence>
<gene>
    <name evidence="2" type="ORF">LVISKB_P4-0008</name>
</gene>
<dbReference type="Proteomes" id="UP000012042">
    <property type="component" value="Plasmid pKB290-4"/>
</dbReference>
<reference evidence="2 3" key="1">
    <citation type="journal article" date="2013" name="PLoS ONE">
        <title>Genomic Analysis by Deep Sequencing of the Probiotic Lactobacillus brevis KB290 Harboring Nine Plasmids Reveals Genomic Stability.</title>
        <authorList>
            <person name="Fukao M."/>
            <person name="Oshima K."/>
            <person name="Morita H."/>
            <person name="Toh H."/>
            <person name="Suda W."/>
            <person name="Kim S.W."/>
            <person name="Suzuki S."/>
            <person name="Yakabe T."/>
            <person name="Hattori M."/>
            <person name="Yajima N."/>
        </authorList>
    </citation>
    <scope>NUCLEOTIDE SEQUENCE [LARGE SCALE GENOMIC DNA]</scope>
    <source>
        <strain evidence="2 3">KB290</strain>
        <plasmid evidence="2">pKB290-4</plasmid>
    </source>
</reference>
<evidence type="ECO:0000256" key="1">
    <source>
        <dbReference type="SAM" id="MobiDB-lite"/>
    </source>
</evidence>